<dbReference type="AlphaFoldDB" id="A0A5N5SL11"/>
<dbReference type="Proteomes" id="UP000326759">
    <property type="component" value="Unassembled WGS sequence"/>
</dbReference>
<evidence type="ECO:0000313" key="3">
    <source>
        <dbReference type="Proteomes" id="UP000326759"/>
    </source>
</evidence>
<proteinExistence type="predicted"/>
<feature type="chain" id="PRO_5024455506" evidence="1">
    <location>
        <begin position="21"/>
        <end position="247"/>
    </location>
</feature>
<dbReference type="Pfam" id="PF06585">
    <property type="entry name" value="JHBP"/>
    <property type="match status" value="1"/>
</dbReference>
<gene>
    <name evidence="2" type="ORF">Anas_02507</name>
</gene>
<evidence type="ECO:0000313" key="2">
    <source>
        <dbReference type="EMBL" id="KAB7494775.1"/>
    </source>
</evidence>
<organism evidence="2 3">
    <name type="scientific">Armadillidium nasatum</name>
    <dbReference type="NCBI Taxonomy" id="96803"/>
    <lineage>
        <taxon>Eukaryota</taxon>
        <taxon>Metazoa</taxon>
        <taxon>Ecdysozoa</taxon>
        <taxon>Arthropoda</taxon>
        <taxon>Crustacea</taxon>
        <taxon>Multicrustacea</taxon>
        <taxon>Malacostraca</taxon>
        <taxon>Eumalacostraca</taxon>
        <taxon>Peracarida</taxon>
        <taxon>Isopoda</taxon>
        <taxon>Oniscidea</taxon>
        <taxon>Crinocheta</taxon>
        <taxon>Armadillidiidae</taxon>
        <taxon>Armadillidium</taxon>
    </lineage>
</organism>
<dbReference type="PANTHER" id="PTHR11008:SF9">
    <property type="entry name" value="PROTEIN TAKEOUT-LIKE PROTEIN"/>
    <property type="match status" value="1"/>
</dbReference>
<reference evidence="2 3" key="1">
    <citation type="journal article" date="2019" name="PLoS Biol.">
        <title>Sex chromosomes control vertical transmission of feminizing Wolbachia symbionts in an isopod.</title>
        <authorList>
            <person name="Becking T."/>
            <person name="Chebbi M.A."/>
            <person name="Giraud I."/>
            <person name="Moumen B."/>
            <person name="Laverre T."/>
            <person name="Caubet Y."/>
            <person name="Peccoud J."/>
            <person name="Gilbert C."/>
            <person name="Cordaux R."/>
        </authorList>
    </citation>
    <scope>NUCLEOTIDE SEQUENCE [LARGE SCALE GENOMIC DNA]</scope>
    <source>
        <strain evidence="2">ANa2</strain>
        <tissue evidence="2">Whole body excluding digestive tract and cuticle</tissue>
    </source>
</reference>
<accession>A0A5N5SL11</accession>
<dbReference type="OrthoDB" id="6370791at2759"/>
<evidence type="ECO:0000256" key="1">
    <source>
        <dbReference type="SAM" id="SignalP"/>
    </source>
</evidence>
<sequence length="247" mass="27769">MMKLQIFLVLLFSFIYGLLSAPEGINSNDVALPTLRTHPTDETTHAGIFTRPSDPDFCNVAALIVKWLSDQSFDHPKYNTSFAVNATKNIELSFTIDAISCWGLYRTQLVACEADHYNNTFVKIYIDKFNMYLDNYTLDGTAGNLPLEGKGDGSIKMENFTLSLNGTYYHNDDDVLQFYSLIADLFVYQWSVNLENLMPGTDIGILANEVLSEEGREVMNAIEEVLNFNNTLTKIVNAVITSIFPIK</sequence>
<dbReference type="InterPro" id="IPR038606">
    <property type="entry name" value="To_sf"/>
</dbReference>
<dbReference type="EMBL" id="SEYY01023581">
    <property type="protein sequence ID" value="KAB7494775.1"/>
    <property type="molecule type" value="Genomic_DNA"/>
</dbReference>
<dbReference type="InterPro" id="IPR010562">
    <property type="entry name" value="Haemolymph_juvenile_hormone-bd"/>
</dbReference>
<feature type="signal peptide" evidence="1">
    <location>
        <begin position="1"/>
        <end position="20"/>
    </location>
</feature>
<dbReference type="PANTHER" id="PTHR11008">
    <property type="entry name" value="PROTEIN TAKEOUT-LIKE PROTEIN"/>
    <property type="match status" value="1"/>
</dbReference>
<name>A0A5N5SL11_9CRUS</name>
<protein>
    <submittedName>
        <fullName evidence="2">Uncharacterized protein</fullName>
    </submittedName>
</protein>
<keyword evidence="1" id="KW-0732">Signal</keyword>
<dbReference type="Gene3D" id="3.15.10.30">
    <property type="entry name" value="Haemolymph juvenile hormone binding protein"/>
    <property type="match status" value="1"/>
</dbReference>
<keyword evidence="3" id="KW-1185">Reference proteome</keyword>
<comment type="caution">
    <text evidence="2">The sequence shown here is derived from an EMBL/GenBank/DDBJ whole genome shotgun (WGS) entry which is preliminary data.</text>
</comment>